<sequence>MSARMKPDSFTFDRRLYDLLQQEGFERFTTREMRDAYAKHLDGVTYRLGDLRVYVYEQIRRMLRAGWVVPAAERRKRGQVYCQQAALKNLKLDLVDNAFESSLDMPNRPAQKQIKPAQVLIPATRELDATLHLESQLKEIRLDFLSSMGEAERYKQLLEEMPDLKDRVEGEYREARDRSSRLLGHLRAVEKTLAALTSTR</sequence>
<dbReference type="Proteomes" id="UP000000233">
    <property type="component" value="Chromosome"/>
</dbReference>
<dbReference type="eggNOG" id="ENOG503350N">
    <property type="taxonomic scope" value="Bacteria"/>
</dbReference>
<dbReference type="HOGENOM" id="CLU_122379_0_0_6"/>
<organism evidence="1 2">
    <name type="scientific">Stutzerimonas stutzeri (strain A1501)</name>
    <name type="common">Pseudomonas stutzeri</name>
    <dbReference type="NCBI Taxonomy" id="379731"/>
    <lineage>
        <taxon>Bacteria</taxon>
        <taxon>Pseudomonadati</taxon>
        <taxon>Pseudomonadota</taxon>
        <taxon>Gammaproteobacteria</taxon>
        <taxon>Pseudomonadales</taxon>
        <taxon>Pseudomonadaceae</taxon>
        <taxon>Stutzerimonas</taxon>
    </lineage>
</organism>
<evidence type="ECO:0000313" key="2">
    <source>
        <dbReference type="Proteomes" id="UP000000233"/>
    </source>
</evidence>
<dbReference type="EMBL" id="CP000304">
    <property type="protein sequence ID" value="ABP78357.1"/>
    <property type="molecule type" value="Genomic_DNA"/>
</dbReference>
<name>A4VHA6_STUS1</name>
<protein>
    <submittedName>
        <fullName evidence="1">Uncharacterized protein</fullName>
    </submittedName>
</protein>
<reference evidence="1 2" key="1">
    <citation type="journal article" date="2008" name="Proc. Natl. Acad. Sci. U.S.A.">
        <title>Nitrogen fixation island and rhizosphere competence traits in the genome of root-associated Pseudomonas stutzeri A1501.</title>
        <authorList>
            <person name="Yan Y."/>
            <person name="Yang J."/>
            <person name="Dou Y."/>
            <person name="Chen M."/>
            <person name="Ping S."/>
            <person name="Peng J."/>
            <person name="Lu W."/>
            <person name="Zhang W."/>
            <person name="Yao Z."/>
            <person name="Li H."/>
            <person name="Liu W."/>
            <person name="He S."/>
            <person name="Geng L."/>
            <person name="Zhang X."/>
            <person name="Yang F."/>
            <person name="Yu H."/>
            <person name="Zhan Y."/>
            <person name="Li D."/>
            <person name="Lin Z."/>
            <person name="Wang Y."/>
            <person name="Elmerich C."/>
            <person name="Lin M."/>
            <person name="Jin Q."/>
        </authorList>
    </citation>
    <scope>NUCLEOTIDE SEQUENCE [LARGE SCALE GENOMIC DNA]</scope>
    <source>
        <strain evidence="1 2">A1501</strain>
    </source>
</reference>
<dbReference type="AlphaFoldDB" id="A4VHA6"/>
<gene>
    <name evidence="1" type="ordered locus">PST_0651</name>
</gene>
<dbReference type="KEGG" id="psa:PST_0651"/>
<keyword evidence="2" id="KW-1185">Reference proteome</keyword>
<evidence type="ECO:0000313" key="1">
    <source>
        <dbReference type="EMBL" id="ABP78357.1"/>
    </source>
</evidence>
<proteinExistence type="predicted"/>
<accession>A4VHA6</accession>